<dbReference type="EMBL" id="BMGJ01000004">
    <property type="protein sequence ID" value="GGD60857.1"/>
    <property type="molecule type" value="Genomic_DNA"/>
</dbReference>
<keyword evidence="3" id="KW-1185">Reference proteome</keyword>
<feature type="chain" id="PRO_5046890652" evidence="1">
    <location>
        <begin position="25"/>
        <end position="124"/>
    </location>
</feature>
<organism evidence="2 3">
    <name type="scientific">Lacimicrobium alkaliphilum</name>
    <dbReference type="NCBI Taxonomy" id="1526571"/>
    <lineage>
        <taxon>Bacteria</taxon>
        <taxon>Pseudomonadati</taxon>
        <taxon>Pseudomonadota</taxon>
        <taxon>Gammaproteobacteria</taxon>
        <taxon>Alteromonadales</taxon>
        <taxon>Alteromonadaceae</taxon>
        <taxon>Lacimicrobium</taxon>
    </lineage>
</organism>
<comment type="caution">
    <text evidence="2">The sequence shown here is derived from an EMBL/GenBank/DDBJ whole genome shotgun (WGS) entry which is preliminary data.</text>
</comment>
<gene>
    <name evidence="2" type="ORF">GCM10011357_15220</name>
</gene>
<keyword evidence="1" id="KW-0732">Signal</keyword>
<dbReference type="Proteomes" id="UP000614272">
    <property type="component" value="Unassembled WGS sequence"/>
</dbReference>
<protein>
    <submittedName>
        <fullName evidence="2">Uncharacterized protein</fullName>
    </submittedName>
</protein>
<reference evidence="3" key="1">
    <citation type="journal article" date="2019" name="Int. J. Syst. Evol. Microbiol.">
        <title>The Global Catalogue of Microorganisms (GCM) 10K type strain sequencing project: providing services to taxonomists for standard genome sequencing and annotation.</title>
        <authorList>
            <consortium name="The Broad Institute Genomics Platform"/>
            <consortium name="The Broad Institute Genome Sequencing Center for Infectious Disease"/>
            <person name="Wu L."/>
            <person name="Ma J."/>
        </authorList>
    </citation>
    <scope>NUCLEOTIDE SEQUENCE [LARGE SCALE GENOMIC DNA]</scope>
    <source>
        <strain evidence="3">CGMCC 1.12923</strain>
    </source>
</reference>
<evidence type="ECO:0000313" key="2">
    <source>
        <dbReference type="EMBL" id="GGD60857.1"/>
    </source>
</evidence>
<accession>A0ABQ1R770</accession>
<name>A0ABQ1R770_9ALTE</name>
<proteinExistence type="predicted"/>
<evidence type="ECO:0000256" key="1">
    <source>
        <dbReference type="SAM" id="SignalP"/>
    </source>
</evidence>
<evidence type="ECO:0000313" key="3">
    <source>
        <dbReference type="Proteomes" id="UP000614272"/>
    </source>
</evidence>
<feature type="signal peptide" evidence="1">
    <location>
        <begin position="1"/>
        <end position="24"/>
    </location>
</feature>
<sequence length="124" mass="13008">MKKSLLIALGLAFSLSAVSPVALSHGSTEPEHGGVVKVEHELVFELVRESDGVSLYIKDHGEAFATDDLTGSVIVLGAGKKEESVLSPAGGNKMTAPVVIEDGAKVLLRVQSGDHHAVTVRYSF</sequence>
<dbReference type="RefSeq" id="WP_099035772.1">
    <property type="nucleotide sequence ID" value="NZ_BMGJ01000004.1"/>
</dbReference>